<dbReference type="EMBL" id="SNYS01000005">
    <property type="protein sequence ID" value="TDQ71004.1"/>
    <property type="molecule type" value="Genomic_DNA"/>
</dbReference>
<comment type="caution">
    <text evidence="3">The sequence shown here is derived from an EMBL/GenBank/DDBJ whole genome shotgun (WGS) entry which is preliminary data.</text>
</comment>
<keyword evidence="2" id="KW-0472">Membrane</keyword>
<evidence type="ECO:0000313" key="4">
    <source>
        <dbReference type="Proteomes" id="UP000294855"/>
    </source>
</evidence>
<feature type="region of interest" description="Disordered" evidence="1">
    <location>
        <begin position="65"/>
        <end position="117"/>
    </location>
</feature>
<feature type="compositionally biased region" description="Acidic residues" evidence="1">
    <location>
        <begin position="65"/>
        <end position="99"/>
    </location>
</feature>
<proteinExistence type="predicted"/>
<dbReference type="Proteomes" id="UP000294855">
    <property type="component" value="Unassembled WGS sequence"/>
</dbReference>
<feature type="transmembrane region" description="Helical" evidence="2">
    <location>
        <begin position="7"/>
        <end position="28"/>
    </location>
</feature>
<evidence type="ECO:0000256" key="1">
    <source>
        <dbReference type="SAM" id="MobiDB-lite"/>
    </source>
</evidence>
<accession>A0A484F5Q2</accession>
<feature type="compositionally biased region" description="Basic and acidic residues" evidence="1">
    <location>
        <begin position="100"/>
        <end position="117"/>
    </location>
</feature>
<organism evidence="3 4">
    <name type="scientific">Methanimicrococcus blatticola</name>
    <dbReference type="NCBI Taxonomy" id="91560"/>
    <lineage>
        <taxon>Archaea</taxon>
        <taxon>Methanobacteriati</taxon>
        <taxon>Methanobacteriota</taxon>
        <taxon>Stenosarchaea group</taxon>
        <taxon>Methanomicrobia</taxon>
        <taxon>Methanosarcinales</taxon>
        <taxon>Methanosarcinaceae</taxon>
        <taxon>Methanimicrococcus</taxon>
    </lineage>
</organism>
<gene>
    <name evidence="3" type="ORF">C7391_0103</name>
</gene>
<evidence type="ECO:0000313" key="3">
    <source>
        <dbReference type="EMBL" id="TDQ71004.1"/>
    </source>
</evidence>
<dbReference type="AlphaFoldDB" id="A0A484F5Q2"/>
<name>A0A484F5Q2_9EURY</name>
<evidence type="ECO:0000256" key="2">
    <source>
        <dbReference type="SAM" id="Phobius"/>
    </source>
</evidence>
<keyword evidence="4" id="KW-1185">Reference proteome</keyword>
<reference evidence="3 4" key="1">
    <citation type="submission" date="2019-03" db="EMBL/GenBank/DDBJ databases">
        <title>Genomic Encyclopedia of Type Strains, Phase IV (KMG-IV): sequencing the most valuable type-strain genomes for metagenomic binning, comparative biology and taxonomic classification.</title>
        <authorList>
            <person name="Goeker M."/>
        </authorList>
    </citation>
    <scope>NUCLEOTIDE SEQUENCE [LARGE SCALE GENOMIC DNA]</scope>
    <source>
        <strain evidence="3 4">DSM 13328</strain>
    </source>
</reference>
<keyword evidence="2" id="KW-0812">Transmembrane</keyword>
<feature type="transmembrane region" description="Helical" evidence="2">
    <location>
        <begin position="40"/>
        <end position="58"/>
    </location>
</feature>
<keyword evidence="2" id="KW-1133">Transmembrane helix</keyword>
<sequence length="117" mass="13298">MDMKRAIPAFILAALGFISTFFGIFLLFSGSTDVLSLRGQLVLIVGGLLIVAFAIFYARNENEYKDEDDTVEDEVEIIWEKVDEDESSEDESDENENPENEIRENETHENESGEENK</sequence>
<protein>
    <submittedName>
        <fullName evidence="3">Uncharacterized protein</fullName>
    </submittedName>
</protein>
<dbReference type="RefSeq" id="WP_133516593.1">
    <property type="nucleotide sequence ID" value="NZ_JAHDUW010000001.1"/>
</dbReference>